<dbReference type="Gene3D" id="3.90.226.10">
    <property type="entry name" value="2-enoyl-CoA Hydratase, Chain A, domain 1"/>
    <property type="match status" value="1"/>
</dbReference>
<keyword evidence="3" id="KW-1185">Reference proteome</keyword>
<dbReference type="EMBL" id="BJVQ01000016">
    <property type="protein sequence ID" value="GEL46411.1"/>
    <property type="molecule type" value="Genomic_DNA"/>
</dbReference>
<dbReference type="PANTHER" id="PTHR43459:SF1">
    <property type="entry name" value="EG:BACN32G11.4 PROTEIN"/>
    <property type="match status" value="1"/>
</dbReference>
<dbReference type="Proteomes" id="UP000321723">
    <property type="component" value="Unassembled WGS sequence"/>
</dbReference>
<dbReference type="EC" id="5.3.3.18" evidence="2"/>
<dbReference type="InterPro" id="IPR001753">
    <property type="entry name" value="Enoyl-CoA_hydra/iso"/>
</dbReference>
<protein>
    <submittedName>
        <fullName evidence="2">2-(1,2-epoxy-1,2-dihydrophenyl)acetyl-CoA isomerase</fullName>
        <ecNumber evidence="2">5.3.3.18</ecNumber>
    </submittedName>
    <submittedName>
        <fullName evidence="1">Enoyl-CoA hydratase</fullName>
    </submittedName>
</protein>
<evidence type="ECO:0000313" key="4">
    <source>
        <dbReference type="Proteomes" id="UP000564629"/>
    </source>
</evidence>
<reference evidence="2 4" key="2">
    <citation type="submission" date="2020-08" db="EMBL/GenBank/DDBJ databases">
        <title>Sequencing the genomes of 1000 actinobacteria strains.</title>
        <authorList>
            <person name="Klenk H.-P."/>
        </authorList>
    </citation>
    <scope>NUCLEOTIDE SEQUENCE [LARGE SCALE GENOMIC DNA]</scope>
    <source>
        <strain evidence="2 4">DSM 9581</strain>
    </source>
</reference>
<evidence type="ECO:0000313" key="2">
    <source>
        <dbReference type="EMBL" id="MBB5471646.1"/>
    </source>
</evidence>
<proteinExistence type="predicted"/>
<evidence type="ECO:0000313" key="3">
    <source>
        <dbReference type="Proteomes" id="UP000321723"/>
    </source>
</evidence>
<dbReference type="EMBL" id="JACHDN010000001">
    <property type="protein sequence ID" value="MBB5471646.1"/>
    <property type="molecule type" value="Genomic_DNA"/>
</dbReference>
<dbReference type="InterPro" id="IPR029045">
    <property type="entry name" value="ClpP/crotonase-like_dom_sf"/>
</dbReference>
<dbReference type="PANTHER" id="PTHR43459">
    <property type="entry name" value="ENOYL-COA HYDRATASE"/>
    <property type="match status" value="1"/>
</dbReference>
<gene>
    <name evidence="1" type="ORF">CHO01_15270</name>
    <name evidence="2" type="ORF">HNR08_000382</name>
</gene>
<sequence length="251" mass="26828">MTAVYAEDLGDGVRALVLNQPRKRNAISAPMMDLLADLLRAADADPDVRVVVLRGEGEHFSSGGDLTQSGPGEQTVEAARAQLQRYEAAIRTIRQIGTPVVAMADGFVVGGAFSLLLACDLVCVSDRVRVVPAFCRIGIVPEMGLMKFLPDLVGEKTAKEILLADRELSGADLRDLRLANRVLPAGELLAGTLELARRVAGMPPQSVQITKGIMNAAADTGLEAVLQAETTASPLCTRTEGFRETMKRFTK</sequence>
<accession>A0A511FAX1</accession>
<reference evidence="1 3" key="1">
    <citation type="submission" date="2019-07" db="EMBL/GenBank/DDBJ databases">
        <title>Whole genome shotgun sequence of Cellulomonas hominis NBRC 16055.</title>
        <authorList>
            <person name="Hosoyama A."/>
            <person name="Uohara A."/>
            <person name="Ohji S."/>
            <person name="Ichikawa N."/>
        </authorList>
    </citation>
    <scope>NUCLEOTIDE SEQUENCE [LARGE SCALE GENOMIC DNA]</scope>
    <source>
        <strain evidence="1 3">NBRC 16055</strain>
    </source>
</reference>
<dbReference type="Proteomes" id="UP000564629">
    <property type="component" value="Unassembled WGS sequence"/>
</dbReference>
<organism evidence="1 3">
    <name type="scientific">Cellulomonas hominis</name>
    <dbReference type="NCBI Taxonomy" id="156981"/>
    <lineage>
        <taxon>Bacteria</taxon>
        <taxon>Bacillati</taxon>
        <taxon>Actinomycetota</taxon>
        <taxon>Actinomycetes</taxon>
        <taxon>Micrococcales</taxon>
        <taxon>Cellulomonadaceae</taxon>
        <taxon>Cellulomonas</taxon>
    </lineage>
</organism>
<evidence type="ECO:0000313" key="1">
    <source>
        <dbReference type="EMBL" id="GEL46411.1"/>
    </source>
</evidence>
<keyword evidence="2" id="KW-0413">Isomerase</keyword>
<dbReference type="Pfam" id="PF00378">
    <property type="entry name" value="ECH_1"/>
    <property type="match status" value="1"/>
</dbReference>
<dbReference type="AlphaFoldDB" id="A0A511FAX1"/>
<dbReference type="SUPFAM" id="SSF52096">
    <property type="entry name" value="ClpP/crotonase"/>
    <property type="match status" value="1"/>
</dbReference>
<comment type="caution">
    <text evidence="1">The sequence shown here is derived from an EMBL/GenBank/DDBJ whole genome shotgun (WGS) entry which is preliminary data.</text>
</comment>
<dbReference type="CDD" id="cd06558">
    <property type="entry name" value="crotonase-like"/>
    <property type="match status" value="1"/>
</dbReference>
<dbReference type="RefSeq" id="WP_183834751.1">
    <property type="nucleotide sequence ID" value="NZ_BJVQ01000016.1"/>
</dbReference>
<dbReference type="GO" id="GO:0016853">
    <property type="term" value="F:isomerase activity"/>
    <property type="evidence" value="ECO:0007669"/>
    <property type="project" value="UniProtKB-KW"/>
</dbReference>
<name>A0A511FAX1_9CELL</name>